<keyword evidence="3 4" id="KW-0378">Hydrolase</keyword>
<dbReference type="InterPro" id="IPR002018">
    <property type="entry name" value="CarbesteraseB"/>
</dbReference>
<feature type="domain" description="Carboxylesterase type B" evidence="5">
    <location>
        <begin position="20"/>
        <end position="484"/>
    </location>
</feature>
<evidence type="ECO:0000313" key="6">
    <source>
        <dbReference type="Proteomes" id="UP000887575"/>
    </source>
</evidence>
<dbReference type="PANTHER" id="PTHR11559">
    <property type="entry name" value="CARBOXYLESTERASE"/>
    <property type="match status" value="1"/>
</dbReference>
<dbReference type="InterPro" id="IPR019826">
    <property type="entry name" value="Carboxylesterase_B_AS"/>
</dbReference>
<dbReference type="EC" id="3.1.1.-" evidence="4"/>
<keyword evidence="4" id="KW-0732">Signal</keyword>
<evidence type="ECO:0000313" key="7">
    <source>
        <dbReference type="WBParaSite" id="MBELARI_LOCUS8264"/>
    </source>
</evidence>
<dbReference type="InterPro" id="IPR029058">
    <property type="entry name" value="AB_hydrolase_fold"/>
</dbReference>
<dbReference type="InterPro" id="IPR050309">
    <property type="entry name" value="Type-B_Carboxylest/Lipase"/>
</dbReference>
<evidence type="ECO:0000256" key="1">
    <source>
        <dbReference type="ARBA" id="ARBA00005964"/>
    </source>
</evidence>
<name>A0AAF3FNM5_9BILA</name>
<evidence type="ECO:0000259" key="5">
    <source>
        <dbReference type="Pfam" id="PF00135"/>
    </source>
</evidence>
<dbReference type="Proteomes" id="UP000887575">
    <property type="component" value="Unassembled WGS sequence"/>
</dbReference>
<keyword evidence="6" id="KW-1185">Reference proteome</keyword>
<feature type="signal peptide" evidence="4">
    <location>
        <begin position="1"/>
        <end position="18"/>
    </location>
</feature>
<feature type="chain" id="PRO_5041780763" description="Carboxylic ester hydrolase" evidence="4">
    <location>
        <begin position="19"/>
        <end position="520"/>
    </location>
</feature>
<protein>
    <recommendedName>
        <fullName evidence="4">Carboxylic ester hydrolase</fullName>
        <ecNumber evidence="4">3.1.1.-</ecNumber>
    </recommendedName>
</protein>
<comment type="similarity">
    <text evidence="1 4">Belongs to the type-B carboxylesterase/lipase family.</text>
</comment>
<reference evidence="7" key="1">
    <citation type="submission" date="2024-02" db="UniProtKB">
        <authorList>
            <consortium name="WormBaseParasite"/>
        </authorList>
    </citation>
    <scope>IDENTIFICATION</scope>
</reference>
<evidence type="ECO:0000256" key="2">
    <source>
        <dbReference type="ARBA" id="ARBA00022487"/>
    </source>
</evidence>
<dbReference type="PROSITE" id="PS00122">
    <property type="entry name" value="CARBOXYLESTERASE_B_1"/>
    <property type="match status" value="1"/>
</dbReference>
<dbReference type="Gene3D" id="3.40.50.1820">
    <property type="entry name" value="alpha/beta hydrolase"/>
    <property type="match status" value="1"/>
</dbReference>
<dbReference type="SUPFAM" id="SSF53474">
    <property type="entry name" value="alpha/beta-Hydrolases"/>
    <property type="match status" value="1"/>
</dbReference>
<dbReference type="Pfam" id="PF00135">
    <property type="entry name" value="COesterase"/>
    <property type="match status" value="1"/>
</dbReference>
<accession>A0AAF3FNM5</accession>
<dbReference type="WBParaSite" id="MBELARI_LOCUS8264">
    <property type="protein sequence ID" value="MBELARI_LOCUS8264"/>
    <property type="gene ID" value="MBELARI_LOCUS8264"/>
</dbReference>
<evidence type="ECO:0000256" key="3">
    <source>
        <dbReference type="ARBA" id="ARBA00022801"/>
    </source>
</evidence>
<keyword evidence="2" id="KW-0719">Serine esterase</keyword>
<organism evidence="6 7">
    <name type="scientific">Mesorhabditis belari</name>
    <dbReference type="NCBI Taxonomy" id="2138241"/>
    <lineage>
        <taxon>Eukaryota</taxon>
        <taxon>Metazoa</taxon>
        <taxon>Ecdysozoa</taxon>
        <taxon>Nematoda</taxon>
        <taxon>Chromadorea</taxon>
        <taxon>Rhabditida</taxon>
        <taxon>Rhabditina</taxon>
        <taxon>Rhabditomorpha</taxon>
        <taxon>Rhabditoidea</taxon>
        <taxon>Rhabditidae</taxon>
        <taxon>Mesorhabditinae</taxon>
        <taxon>Mesorhabditis</taxon>
    </lineage>
</organism>
<dbReference type="AlphaFoldDB" id="A0AAF3FNM5"/>
<proteinExistence type="inferred from homology"/>
<evidence type="ECO:0000256" key="4">
    <source>
        <dbReference type="RuleBase" id="RU361235"/>
    </source>
</evidence>
<sequence length="520" mass="58665">MISILLLFQGLFTPIVYANELVETPYGDLKGFSYTTANGNQGRVFLGIKYGFGPRFKKPYPITYYGNVDATKFGPICPQIDGRDKAARLGTTVSDDCLSLNIYAQQDSPSLNPVLVWIHGDHLQTGHANLDPEVVIERFVSRGVLFVSLQYRLGALGFFNIRQFFNATSEWESEIDSNVGAYDVLLAMNWIQKNIESFGGDPRQVTVAGHSSGACLASALHLSGKAQGLFHRLILQSGTSETCFDGVNGYRDMPAKMAQQFCSIDLHSADLDSNLIHELEICMLKQEIDQFIEFDKKNFLGWSLVVDGELFEGIPAEMSERLDDEKIEILLGITRDEWAFYEMKLMQSGMKVLDPSVYNWRSVVKFVLKTLAFAFPRSVMNEKMRKIADGYTLSSINKHVAAWLETTNDVLTDAFFASKLVREIEIYRNHTKNAFLYELTQPASSFSIDGYKPAMHGDDVTLLFGRKESKAAKEMTRLWTDFVKGFSSIAPLNRSEWNYAEIDDLGVTERRDFRRNGKTI</sequence>
<dbReference type="GO" id="GO:0052689">
    <property type="term" value="F:carboxylic ester hydrolase activity"/>
    <property type="evidence" value="ECO:0007669"/>
    <property type="project" value="UniProtKB-KW"/>
</dbReference>